<evidence type="ECO:0000256" key="3">
    <source>
        <dbReference type="ARBA" id="ARBA00023157"/>
    </source>
</evidence>
<evidence type="ECO:0000256" key="4">
    <source>
        <dbReference type="SAM" id="MobiDB-lite"/>
    </source>
</evidence>
<dbReference type="CDD" id="cd00104">
    <property type="entry name" value="KAZAL_FS"/>
    <property type="match status" value="1"/>
</dbReference>
<comment type="caution">
    <text evidence="7">The sequence shown here is derived from an EMBL/GenBank/DDBJ whole genome shotgun (WGS) entry which is preliminary data.</text>
</comment>
<dbReference type="PROSITE" id="PS51465">
    <property type="entry name" value="KAZAL_2"/>
    <property type="match status" value="2"/>
</dbReference>
<keyword evidence="5" id="KW-0732">Signal</keyword>
<feature type="compositionally biased region" description="Polar residues" evidence="4">
    <location>
        <begin position="282"/>
        <end position="294"/>
    </location>
</feature>
<dbReference type="AlphaFoldDB" id="A0A1V9ZD48"/>
<name>A0A1V9ZD48_9STRA</name>
<keyword evidence="8" id="KW-1185">Reference proteome</keyword>
<keyword evidence="1" id="KW-0646">Protease inhibitor</keyword>
<dbReference type="Proteomes" id="UP000243217">
    <property type="component" value="Unassembled WGS sequence"/>
</dbReference>
<dbReference type="PANTHER" id="PTHR10913">
    <property type="entry name" value="FOLLISTATIN-RELATED"/>
    <property type="match status" value="1"/>
</dbReference>
<sequence length="314" mass="32106">MASSLLRLIALVSFVGSGLASDMQAASCAAKCPPLKQNYCAIDGLLPTYSKAYTSQCTCDLKCLKKIDPTKCPPGVIRPVCGSNGVTYDNICYLKAARCINPDIQFLVPGKCPPKMTSCGLNKCTTTKSKVCATLDGSSLKYQNSCFLTAATCLNPKIKPATCSSKLLRHLGLTLPVTVPVTAPPKAASTGKPTLPAFTPGPTTAAAASSSSGSGADADLADDLGSLVLSVDLSDTESDVLITDDLTDSTTISTSSASNDTSATTTTSASSTNGTTISASTDMPTAKQNSTKSSAYTTSTLVSMTLSVVLVAAF</sequence>
<dbReference type="Pfam" id="PF07648">
    <property type="entry name" value="Kazal_2"/>
    <property type="match status" value="2"/>
</dbReference>
<dbReference type="InterPro" id="IPR002350">
    <property type="entry name" value="Kazal_dom"/>
</dbReference>
<feature type="region of interest" description="Disordered" evidence="4">
    <location>
        <begin position="250"/>
        <end position="294"/>
    </location>
</feature>
<gene>
    <name evidence="7" type="ORF">THRCLA_07502</name>
</gene>
<accession>A0A1V9ZD48</accession>
<keyword evidence="2" id="KW-0722">Serine protease inhibitor</keyword>
<feature type="region of interest" description="Disordered" evidence="4">
    <location>
        <begin position="182"/>
        <end position="213"/>
    </location>
</feature>
<evidence type="ECO:0000313" key="8">
    <source>
        <dbReference type="Proteomes" id="UP000243217"/>
    </source>
</evidence>
<organism evidence="7 8">
    <name type="scientific">Thraustotheca clavata</name>
    <dbReference type="NCBI Taxonomy" id="74557"/>
    <lineage>
        <taxon>Eukaryota</taxon>
        <taxon>Sar</taxon>
        <taxon>Stramenopiles</taxon>
        <taxon>Oomycota</taxon>
        <taxon>Saprolegniomycetes</taxon>
        <taxon>Saprolegniales</taxon>
        <taxon>Achlyaceae</taxon>
        <taxon>Thraustotheca</taxon>
    </lineage>
</organism>
<dbReference type="SMART" id="SM00280">
    <property type="entry name" value="KAZAL"/>
    <property type="match status" value="1"/>
</dbReference>
<feature type="domain" description="Kazal-like" evidence="6">
    <location>
        <begin position="115"/>
        <end position="165"/>
    </location>
</feature>
<dbReference type="OrthoDB" id="126772at2759"/>
<feature type="compositionally biased region" description="Low complexity" evidence="4">
    <location>
        <begin position="250"/>
        <end position="281"/>
    </location>
</feature>
<proteinExistence type="predicted"/>
<dbReference type="InterPro" id="IPR050653">
    <property type="entry name" value="Prot_Inhib_GrowthFact_Antg"/>
</dbReference>
<evidence type="ECO:0000259" key="6">
    <source>
        <dbReference type="PROSITE" id="PS51465"/>
    </source>
</evidence>
<dbReference type="EMBL" id="JNBS01002016">
    <property type="protein sequence ID" value="OQR95867.1"/>
    <property type="molecule type" value="Genomic_DNA"/>
</dbReference>
<evidence type="ECO:0000256" key="1">
    <source>
        <dbReference type="ARBA" id="ARBA00022690"/>
    </source>
</evidence>
<feature type="signal peptide" evidence="5">
    <location>
        <begin position="1"/>
        <end position="20"/>
    </location>
</feature>
<evidence type="ECO:0000256" key="2">
    <source>
        <dbReference type="ARBA" id="ARBA00022900"/>
    </source>
</evidence>
<dbReference type="Gene3D" id="3.30.60.30">
    <property type="match status" value="1"/>
</dbReference>
<dbReference type="PANTHER" id="PTHR10913:SF45">
    <property type="entry name" value="FOLLISTATIN, ISOFORM A-RELATED"/>
    <property type="match status" value="1"/>
</dbReference>
<feature type="compositionally biased region" description="Low complexity" evidence="4">
    <location>
        <begin position="203"/>
        <end position="213"/>
    </location>
</feature>
<feature type="domain" description="Kazal-like" evidence="6">
    <location>
        <begin position="60"/>
        <end position="114"/>
    </location>
</feature>
<dbReference type="GO" id="GO:0005576">
    <property type="term" value="C:extracellular region"/>
    <property type="evidence" value="ECO:0007669"/>
    <property type="project" value="TreeGrafter"/>
</dbReference>
<dbReference type="InterPro" id="IPR036058">
    <property type="entry name" value="Kazal_dom_sf"/>
</dbReference>
<dbReference type="SUPFAM" id="SSF100895">
    <property type="entry name" value="Kazal-type serine protease inhibitors"/>
    <property type="match status" value="1"/>
</dbReference>
<feature type="chain" id="PRO_5013275019" description="Kazal-like domain-containing protein" evidence="5">
    <location>
        <begin position="21"/>
        <end position="314"/>
    </location>
</feature>
<evidence type="ECO:0000256" key="5">
    <source>
        <dbReference type="SAM" id="SignalP"/>
    </source>
</evidence>
<keyword evidence="3" id="KW-1015">Disulfide bond</keyword>
<protein>
    <recommendedName>
        <fullName evidence="6">Kazal-like domain-containing protein</fullName>
    </recommendedName>
</protein>
<dbReference type="STRING" id="74557.A0A1V9ZD48"/>
<reference evidence="7 8" key="1">
    <citation type="journal article" date="2014" name="Genome Biol. Evol.">
        <title>The secreted proteins of Achlya hypogyna and Thraustotheca clavata identify the ancestral oomycete secretome and reveal gene acquisitions by horizontal gene transfer.</title>
        <authorList>
            <person name="Misner I."/>
            <person name="Blouin N."/>
            <person name="Leonard G."/>
            <person name="Richards T.A."/>
            <person name="Lane C.E."/>
        </authorList>
    </citation>
    <scope>NUCLEOTIDE SEQUENCE [LARGE SCALE GENOMIC DNA]</scope>
    <source>
        <strain evidence="7 8">ATCC 34112</strain>
    </source>
</reference>
<evidence type="ECO:0000313" key="7">
    <source>
        <dbReference type="EMBL" id="OQR95867.1"/>
    </source>
</evidence>